<reference evidence="2 3" key="1">
    <citation type="submission" date="2021-08" db="EMBL/GenBank/DDBJ databases">
        <title>Complete genome sequence of Leptospira kobayashii strain E30.</title>
        <authorList>
            <person name="Nakao R."/>
            <person name="Nakamura S."/>
            <person name="Masuzawa T."/>
            <person name="Koizumi N."/>
        </authorList>
    </citation>
    <scope>NUCLEOTIDE SEQUENCE [LARGE SCALE GENOMIC DNA]</scope>
    <source>
        <strain evidence="2 3">E30</strain>
    </source>
</reference>
<proteinExistence type="predicted"/>
<name>A0ABN6K8H4_9LEPT</name>
<gene>
    <name evidence="2" type="ORF">LPTSP3_g01520</name>
</gene>
<dbReference type="EMBL" id="AP025028">
    <property type="protein sequence ID" value="BDA77222.1"/>
    <property type="molecule type" value="Genomic_DNA"/>
</dbReference>
<dbReference type="NCBIfam" id="TIGR04321">
    <property type="entry name" value="spiroSPASM"/>
    <property type="match status" value="1"/>
</dbReference>
<dbReference type="Gene3D" id="3.20.20.70">
    <property type="entry name" value="Aldolase class I"/>
    <property type="match status" value="1"/>
</dbReference>
<dbReference type="SUPFAM" id="SSF102114">
    <property type="entry name" value="Radical SAM enzymes"/>
    <property type="match status" value="1"/>
</dbReference>
<dbReference type="InterPro" id="IPR058240">
    <property type="entry name" value="rSAM_sf"/>
</dbReference>
<dbReference type="PANTHER" id="PTHR11228">
    <property type="entry name" value="RADICAL SAM DOMAIN PROTEIN"/>
    <property type="match status" value="1"/>
</dbReference>
<sequence>MSRKDYLPTFVAVYLDNETLSFLNDKPSWDLWKKFLQRVDSLFPNITVHIRIDDDLQEKLKSEKEISNRLKTHTGLNDESDFLKEMIPFLPPSKFQDPDWDEVCFLYLKGISPLLDVELSKKSWKRHQDFFSQYSYSENLPEGIIPTILTREFLSTLPDKLPSDVHSFFLKNINHYDVDIFFVPPDLRQYRFDLRVNHPRNVNLIENLFKKIPEPTYSEILPILKKEPSIFRFAPSYIEWEIQRGSDQNCIFRGRNHLIDKNDKTSISLDNAKMILSKLESTFPSPMTICLGGNGEPLLHPDWKEIVTLVLKFPYLTELMIETSLTSNTKELVSFLENLSEAEKKKICVIVDLSTLKEDRYKTLYGTNDLSKVLESIDLLKPILPQGSLNVEMIKMKEVEDEIDAYFTYFEKKNINVILQKYNSYAGKLIERRVSDLTPIHREFCWHLTRDLYINANGSVAICKQDITREIGNLATEDLKDIWQKGNSYFASSFLGNHSEIPAPCLSCDEWYTFNA</sequence>
<protein>
    <submittedName>
        <fullName evidence="2">Spiro-SPASM protein</fullName>
    </submittedName>
</protein>
<accession>A0ABN6K8H4</accession>
<dbReference type="Pfam" id="PF13186">
    <property type="entry name" value="SPASM"/>
    <property type="match status" value="1"/>
</dbReference>
<dbReference type="InterPro" id="IPR023885">
    <property type="entry name" value="4Fe4S-binding_SPASM_dom"/>
</dbReference>
<dbReference type="CDD" id="cd21109">
    <property type="entry name" value="SPASM"/>
    <property type="match status" value="1"/>
</dbReference>
<evidence type="ECO:0000313" key="2">
    <source>
        <dbReference type="EMBL" id="BDA77222.1"/>
    </source>
</evidence>
<dbReference type="Proteomes" id="UP000245263">
    <property type="component" value="Chromosome 1"/>
</dbReference>
<keyword evidence="3" id="KW-1185">Reference proteome</keyword>
<dbReference type="PANTHER" id="PTHR11228:SF7">
    <property type="entry name" value="PQQA PEPTIDE CYCLASE"/>
    <property type="match status" value="1"/>
</dbReference>
<dbReference type="InterPro" id="IPR027608">
    <property type="entry name" value="Spiro_SPASM"/>
</dbReference>
<evidence type="ECO:0000313" key="3">
    <source>
        <dbReference type="Proteomes" id="UP000245263"/>
    </source>
</evidence>
<organism evidence="2 3">
    <name type="scientific">Leptospira kobayashii</name>
    <dbReference type="NCBI Taxonomy" id="1917830"/>
    <lineage>
        <taxon>Bacteria</taxon>
        <taxon>Pseudomonadati</taxon>
        <taxon>Spirochaetota</taxon>
        <taxon>Spirochaetia</taxon>
        <taxon>Leptospirales</taxon>
        <taxon>Leptospiraceae</taxon>
        <taxon>Leptospira</taxon>
    </lineage>
</organism>
<dbReference type="RefSeq" id="WP_109021832.1">
    <property type="nucleotide sequence ID" value="NZ_AP025028.1"/>
</dbReference>
<dbReference type="InterPro" id="IPR050377">
    <property type="entry name" value="Radical_SAM_PqqE_MftC-like"/>
</dbReference>
<dbReference type="InterPro" id="IPR013785">
    <property type="entry name" value="Aldolase_TIM"/>
</dbReference>
<evidence type="ECO:0000259" key="1">
    <source>
        <dbReference type="Pfam" id="PF13186"/>
    </source>
</evidence>
<feature type="domain" description="4Fe4S-binding SPASM" evidence="1">
    <location>
        <begin position="445"/>
        <end position="509"/>
    </location>
</feature>